<protein>
    <submittedName>
        <fullName evidence="1">Uncharacterized protein</fullName>
    </submittedName>
</protein>
<reference evidence="1" key="1">
    <citation type="journal article" date="2012" name="Nat. Genet.">
        <title>Whole-genome sequence of Schistosoma haematobium.</title>
        <authorList>
            <person name="Young N.D."/>
            <person name="Jex A.R."/>
            <person name="Li B."/>
            <person name="Liu S."/>
            <person name="Yang L."/>
            <person name="Xiong Z."/>
            <person name="Li Y."/>
            <person name="Cantacessi C."/>
            <person name="Hall R.S."/>
            <person name="Xu X."/>
            <person name="Chen F."/>
            <person name="Wu X."/>
            <person name="Zerlotini A."/>
            <person name="Oliveira G."/>
            <person name="Hofmann A."/>
            <person name="Zhang G."/>
            <person name="Fang X."/>
            <person name="Kang Y."/>
            <person name="Campbell B.E."/>
            <person name="Loukas A."/>
            <person name="Ranganathan S."/>
            <person name="Rollinson D."/>
            <person name="Rinaldi G."/>
            <person name="Brindley P.J."/>
            <person name="Yang H."/>
            <person name="Wang J."/>
            <person name="Wang J."/>
            <person name="Gasser R.B."/>
        </authorList>
    </citation>
    <scope>NUCLEOTIDE SEQUENCE [LARGE SCALE GENOMIC DNA]</scope>
</reference>
<dbReference type="AlphaFoldDB" id="A0A094ZZU2"/>
<dbReference type="EMBL" id="KL251487">
    <property type="protein sequence ID" value="KGB40495.1"/>
    <property type="molecule type" value="Genomic_DNA"/>
</dbReference>
<name>A0A094ZZU2_SCHHA</name>
<evidence type="ECO:0000313" key="1">
    <source>
        <dbReference type="EMBL" id="KGB40495.1"/>
    </source>
</evidence>
<feature type="non-terminal residue" evidence="1">
    <location>
        <position position="73"/>
    </location>
</feature>
<sequence length="73" mass="8360">MSPRDKVIVKITEKQTILFNRHYRVPIPHKIDWYSLPVNNPSTFLGKSRITPLKFASVPLLELQAAVLSVKSM</sequence>
<accession>A0A094ZZU2</accession>
<gene>
    <name evidence="1" type="ORF">MS3_08967</name>
</gene>
<proteinExistence type="predicted"/>
<organism evidence="1">
    <name type="scientific">Schistosoma haematobium</name>
    <name type="common">Blood fluke</name>
    <dbReference type="NCBI Taxonomy" id="6185"/>
    <lineage>
        <taxon>Eukaryota</taxon>
        <taxon>Metazoa</taxon>
        <taxon>Spiralia</taxon>
        <taxon>Lophotrochozoa</taxon>
        <taxon>Platyhelminthes</taxon>
        <taxon>Trematoda</taxon>
        <taxon>Digenea</taxon>
        <taxon>Strigeidida</taxon>
        <taxon>Schistosomatoidea</taxon>
        <taxon>Schistosomatidae</taxon>
        <taxon>Schistosoma</taxon>
    </lineage>
</organism>